<dbReference type="EMBL" id="BK015941">
    <property type="protein sequence ID" value="DAF86237.1"/>
    <property type="molecule type" value="Genomic_DNA"/>
</dbReference>
<proteinExistence type="predicted"/>
<name>A0A8S5TVK2_9CAUD</name>
<reference evidence="2" key="1">
    <citation type="journal article" date="2021" name="Proc. Natl. Acad. Sci. U.S.A.">
        <title>A Catalog of Tens of Thousands of Viruses from Human Metagenomes Reveals Hidden Associations with Chronic Diseases.</title>
        <authorList>
            <person name="Tisza M.J."/>
            <person name="Buck C.B."/>
        </authorList>
    </citation>
    <scope>NUCLEOTIDE SEQUENCE</scope>
    <source>
        <strain evidence="2">Ctx254</strain>
    </source>
</reference>
<evidence type="ECO:0000313" key="2">
    <source>
        <dbReference type="EMBL" id="DAF86237.1"/>
    </source>
</evidence>
<feature type="region of interest" description="Disordered" evidence="1">
    <location>
        <begin position="154"/>
        <end position="180"/>
    </location>
</feature>
<accession>A0A8S5TVK2</accession>
<organism evidence="2">
    <name type="scientific">Siphoviridae sp. ctx254</name>
    <dbReference type="NCBI Taxonomy" id="2825737"/>
    <lineage>
        <taxon>Viruses</taxon>
        <taxon>Duplodnaviria</taxon>
        <taxon>Heunggongvirae</taxon>
        <taxon>Uroviricota</taxon>
        <taxon>Caudoviricetes</taxon>
    </lineage>
</organism>
<sequence length="180" mass="20949">MYQKRQKVNIGDTRFIYQTNFSGDPARDRFGSDKRRVNVVIPTFEQAQQMMDMGINVKQTKPNPNYTYEEPFVPTFYVPVTVNMDSKWPPHVYWITLQGKRLLCTPETIGQLDFIRVKNVCCQANLVEKRNAPGEFTLYADVMYVEQDEDADPYAERYTRRNAAPDADMAEPNDPNDMPF</sequence>
<evidence type="ECO:0000256" key="1">
    <source>
        <dbReference type="SAM" id="MobiDB-lite"/>
    </source>
</evidence>
<protein>
    <submittedName>
        <fullName evidence="2">Uncharacterized protein</fullName>
    </submittedName>
</protein>